<protein>
    <submittedName>
        <fullName evidence="1">Uncharacterized protein</fullName>
    </submittedName>
</protein>
<name>A0A8S5UL87_9CAUD</name>
<sequence length="39" mass="4449">MCSLGWHGSLVLRTILATRRLDAWCQVWYILSINQGGTE</sequence>
<accession>A0A8S5UL87</accession>
<reference evidence="1" key="1">
    <citation type="journal article" date="2021" name="Proc. Natl. Acad. Sci. U.S.A.">
        <title>A Catalog of Tens of Thousands of Viruses from Human Metagenomes Reveals Hidden Associations with Chronic Diseases.</title>
        <authorList>
            <person name="Tisza M.J."/>
            <person name="Buck C.B."/>
        </authorList>
    </citation>
    <scope>NUCLEOTIDE SEQUENCE</scope>
    <source>
        <strain evidence="1">CtICF6</strain>
    </source>
</reference>
<proteinExistence type="predicted"/>
<evidence type="ECO:0000313" key="1">
    <source>
        <dbReference type="EMBL" id="DAF95188.1"/>
    </source>
</evidence>
<dbReference type="EMBL" id="BK016104">
    <property type="protein sequence ID" value="DAF95188.1"/>
    <property type="molecule type" value="Genomic_DNA"/>
</dbReference>
<organism evidence="1">
    <name type="scientific">Siphoviridae sp. ctICF6</name>
    <dbReference type="NCBI Taxonomy" id="2825427"/>
    <lineage>
        <taxon>Viruses</taxon>
        <taxon>Duplodnaviria</taxon>
        <taxon>Heunggongvirae</taxon>
        <taxon>Uroviricota</taxon>
        <taxon>Caudoviricetes</taxon>
    </lineage>
</organism>